<accession>A0ABV7JJV2</accession>
<name>A0ABV7JJV2_9SPHI</name>
<feature type="domain" description="SusD-like N-terminal" evidence="1">
    <location>
        <begin position="102"/>
        <end position="222"/>
    </location>
</feature>
<evidence type="ECO:0000313" key="3">
    <source>
        <dbReference type="Proteomes" id="UP001595526"/>
    </source>
</evidence>
<dbReference type="InterPro" id="IPR033985">
    <property type="entry name" value="SusD-like_N"/>
</dbReference>
<organism evidence="2 3">
    <name type="scientific">Parapedobacter deserti</name>
    <dbReference type="NCBI Taxonomy" id="1912957"/>
    <lineage>
        <taxon>Bacteria</taxon>
        <taxon>Pseudomonadati</taxon>
        <taxon>Bacteroidota</taxon>
        <taxon>Sphingobacteriia</taxon>
        <taxon>Sphingobacteriales</taxon>
        <taxon>Sphingobacteriaceae</taxon>
        <taxon>Parapedobacter</taxon>
    </lineage>
</organism>
<proteinExistence type="predicted"/>
<dbReference type="InterPro" id="IPR011990">
    <property type="entry name" value="TPR-like_helical_dom_sf"/>
</dbReference>
<dbReference type="RefSeq" id="WP_379020494.1">
    <property type="nucleotide sequence ID" value="NZ_JBHRTA010000016.1"/>
</dbReference>
<dbReference type="Proteomes" id="UP001595526">
    <property type="component" value="Unassembled WGS sequence"/>
</dbReference>
<dbReference type="Pfam" id="PF14322">
    <property type="entry name" value="SusD-like_3"/>
    <property type="match status" value="1"/>
</dbReference>
<dbReference type="EMBL" id="JBHRTA010000016">
    <property type="protein sequence ID" value="MFC3197113.1"/>
    <property type="molecule type" value="Genomic_DNA"/>
</dbReference>
<sequence length="261" mass="28766">MKSITVLISAVGISIMHMACESFLAIDLSPQLIESKHVFADEQAALSAVNGVYIQMRSTSLGIGNGGLTVYSGLAVDELRPVNQHDTYSPFYLNTLSPDNSAISSQLWAAAYRTIYHCNSIIEQLGNPSLTAIQSIVLGEMKFVRAFHYYYMVHLFGDVPLILTTDYKQNMLMGRTDKSLVVDQVLADLLDAEMRLPESYATSGKIRPNKWAATTLLARLQLLLGNYENALLGANEVIQSGSYTLENDLSKTFRINSAETI</sequence>
<protein>
    <submittedName>
        <fullName evidence="2">RagB/SusD family nutrient uptake outer membrane protein</fullName>
    </submittedName>
</protein>
<dbReference type="Gene3D" id="1.25.40.390">
    <property type="match status" value="1"/>
</dbReference>
<evidence type="ECO:0000259" key="1">
    <source>
        <dbReference type="Pfam" id="PF14322"/>
    </source>
</evidence>
<reference evidence="3" key="1">
    <citation type="journal article" date="2019" name="Int. J. Syst. Evol. Microbiol.">
        <title>The Global Catalogue of Microorganisms (GCM) 10K type strain sequencing project: providing services to taxonomists for standard genome sequencing and annotation.</title>
        <authorList>
            <consortium name="The Broad Institute Genomics Platform"/>
            <consortium name="The Broad Institute Genome Sequencing Center for Infectious Disease"/>
            <person name="Wu L."/>
            <person name="Ma J."/>
        </authorList>
    </citation>
    <scope>NUCLEOTIDE SEQUENCE [LARGE SCALE GENOMIC DNA]</scope>
    <source>
        <strain evidence="3">KCTC 52416</strain>
    </source>
</reference>
<dbReference type="SUPFAM" id="SSF48452">
    <property type="entry name" value="TPR-like"/>
    <property type="match status" value="1"/>
</dbReference>
<keyword evidence="3" id="KW-1185">Reference proteome</keyword>
<evidence type="ECO:0000313" key="2">
    <source>
        <dbReference type="EMBL" id="MFC3197113.1"/>
    </source>
</evidence>
<comment type="caution">
    <text evidence="2">The sequence shown here is derived from an EMBL/GenBank/DDBJ whole genome shotgun (WGS) entry which is preliminary data.</text>
</comment>
<gene>
    <name evidence="2" type="ORF">ACFOET_05785</name>
</gene>